<feature type="region of interest" description="Disordered" evidence="1">
    <location>
        <begin position="1"/>
        <end position="20"/>
    </location>
</feature>
<name>A0A922F4E4_CARIL</name>
<dbReference type="Proteomes" id="UP000811246">
    <property type="component" value="Chromosome 5"/>
</dbReference>
<proteinExistence type="predicted"/>
<accession>A0A922F4E4</accession>
<reference evidence="2" key="1">
    <citation type="submission" date="2021-01" db="EMBL/GenBank/DDBJ databases">
        <authorList>
            <person name="Lovell J.T."/>
            <person name="Bentley N."/>
            <person name="Bhattarai G."/>
            <person name="Jenkins J.W."/>
            <person name="Sreedasyam A."/>
            <person name="Alarcon Y."/>
            <person name="Bock C."/>
            <person name="Boston L."/>
            <person name="Carlson J."/>
            <person name="Cervantes K."/>
            <person name="Clermont K."/>
            <person name="Krom N."/>
            <person name="Kubenka K."/>
            <person name="Mamidi S."/>
            <person name="Mattison C."/>
            <person name="Monteros M."/>
            <person name="Pisani C."/>
            <person name="Plott C."/>
            <person name="Rajasekar S."/>
            <person name="Rhein H.S."/>
            <person name="Rohla C."/>
            <person name="Song M."/>
            <person name="Hilaire R.S."/>
            <person name="Shu S."/>
            <person name="Wells L."/>
            <person name="Wang X."/>
            <person name="Webber J."/>
            <person name="Heerema R.J."/>
            <person name="Klein P."/>
            <person name="Conner P."/>
            <person name="Grauke L."/>
            <person name="Grimwood J."/>
            <person name="Schmutz J."/>
            <person name="Randall J.J."/>
        </authorList>
    </citation>
    <scope>NUCLEOTIDE SEQUENCE</scope>
    <source>
        <tissue evidence="2">Leaf</tissue>
    </source>
</reference>
<dbReference type="AlphaFoldDB" id="A0A922F4E4"/>
<dbReference type="EMBL" id="CM031829">
    <property type="protein sequence ID" value="KAG6713920.1"/>
    <property type="molecule type" value="Genomic_DNA"/>
</dbReference>
<gene>
    <name evidence="2" type="ORF">I3842_05G176900</name>
</gene>
<comment type="caution">
    <text evidence="2">The sequence shown here is derived from an EMBL/GenBank/DDBJ whole genome shotgun (WGS) entry which is preliminary data.</text>
</comment>
<evidence type="ECO:0000256" key="1">
    <source>
        <dbReference type="SAM" id="MobiDB-lite"/>
    </source>
</evidence>
<sequence length="133" mass="16030">MSFGNAAHHHHQGKQYPHWDTSNSYQQYKISESTEVMPEKLNLYPEVYENYNINGYEERDVVIHDQTPERVRVRTEYEFAPQQPLKPSRHHYHHHVDSEDVDKEAEEFIKAEHRMFGLSKMMSRTDSRLRPYK</sequence>
<evidence type="ECO:0000313" key="3">
    <source>
        <dbReference type="Proteomes" id="UP000811246"/>
    </source>
</evidence>
<evidence type="ECO:0000313" key="2">
    <source>
        <dbReference type="EMBL" id="KAG6713920.1"/>
    </source>
</evidence>
<protein>
    <submittedName>
        <fullName evidence="2">Uncharacterized protein</fullName>
    </submittedName>
</protein>
<organism evidence="2 3">
    <name type="scientific">Carya illinoinensis</name>
    <name type="common">Pecan</name>
    <dbReference type="NCBI Taxonomy" id="32201"/>
    <lineage>
        <taxon>Eukaryota</taxon>
        <taxon>Viridiplantae</taxon>
        <taxon>Streptophyta</taxon>
        <taxon>Embryophyta</taxon>
        <taxon>Tracheophyta</taxon>
        <taxon>Spermatophyta</taxon>
        <taxon>Magnoliopsida</taxon>
        <taxon>eudicotyledons</taxon>
        <taxon>Gunneridae</taxon>
        <taxon>Pentapetalae</taxon>
        <taxon>rosids</taxon>
        <taxon>fabids</taxon>
        <taxon>Fagales</taxon>
        <taxon>Juglandaceae</taxon>
        <taxon>Carya</taxon>
    </lineage>
</organism>
<dbReference type="OrthoDB" id="851664at2759"/>